<dbReference type="AlphaFoldDB" id="A0A7J6WZN9"/>
<reference evidence="1 2" key="1">
    <citation type="submission" date="2020-06" db="EMBL/GenBank/DDBJ databases">
        <title>Transcriptomic and genomic resources for Thalictrum thalictroides and T. hernandezii: Facilitating candidate gene discovery in an emerging model plant lineage.</title>
        <authorList>
            <person name="Arias T."/>
            <person name="Riano-Pachon D.M."/>
            <person name="Di Stilio V.S."/>
        </authorList>
    </citation>
    <scope>NUCLEOTIDE SEQUENCE [LARGE SCALE GENOMIC DNA]</scope>
    <source>
        <strain evidence="2">cv. WT478/WT964</strain>
        <tissue evidence="1">Leaves</tissue>
    </source>
</reference>
<sequence>MAVVHFVLSSNGTCPLTKTCTIAVESDSIQIFVLPCCAASARPSTAAWHSAMKLLLGLTALLRPPFTRPL</sequence>
<keyword evidence="2" id="KW-1185">Reference proteome</keyword>
<protein>
    <submittedName>
        <fullName evidence="1">Uncharacterized protein</fullName>
    </submittedName>
</protein>
<accession>A0A7J6WZN9</accession>
<name>A0A7J6WZN9_THATH</name>
<gene>
    <name evidence="1" type="ORF">FRX31_008368</name>
</gene>
<evidence type="ECO:0000313" key="2">
    <source>
        <dbReference type="Proteomes" id="UP000554482"/>
    </source>
</evidence>
<proteinExistence type="predicted"/>
<comment type="caution">
    <text evidence="1">The sequence shown here is derived from an EMBL/GenBank/DDBJ whole genome shotgun (WGS) entry which is preliminary data.</text>
</comment>
<organism evidence="1 2">
    <name type="scientific">Thalictrum thalictroides</name>
    <name type="common">Rue-anemone</name>
    <name type="synonym">Anemone thalictroides</name>
    <dbReference type="NCBI Taxonomy" id="46969"/>
    <lineage>
        <taxon>Eukaryota</taxon>
        <taxon>Viridiplantae</taxon>
        <taxon>Streptophyta</taxon>
        <taxon>Embryophyta</taxon>
        <taxon>Tracheophyta</taxon>
        <taxon>Spermatophyta</taxon>
        <taxon>Magnoliopsida</taxon>
        <taxon>Ranunculales</taxon>
        <taxon>Ranunculaceae</taxon>
        <taxon>Thalictroideae</taxon>
        <taxon>Thalictrum</taxon>
    </lineage>
</organism>
<dbReference type="Proteomes" id="UP000554482">
    <property type="component" value="Unassembled WGS sequence"/>
</dbReference>
<evidence type="ECO:0000313" key="1">
    <source>
        <dbReference type="EMBL" id="KAF5202045.1"/>
    </source>
</evidence>
<dbReference type="EMBL" id="JABWDY010008638">
    <property type="protein sequence ID" value="KAF5202045.1"/>
    <property type="molecule type" value="Genomic_DNA"/>
</dbReference>